<evidence type="ECO:0000313" key="2">
    <source>
        <dbReference type="EMBL" id="JAS42172.1"/>
    </source>
</evidence>
<feature type="non-terminal residue" evidence="2">
    <location>
        <position position="1"/>
    </location>
</feature>
<dbReference type="EMBL" id="GECZ01027597">
    <property type="protein sequence ID" value="JAS42172.1"/>
    <property type="molecule type" value="Transcribed_RNA"/>
</dbReference>
<organism evidence="2">
    <name type="scientific">Cuerna arida</name>
    <dbReference type="NCBI Taxonomy" id="1464854"/>
    <lineage>
        <taxon>Eukaryota</taxon>
        <taxon>Metazoa</taxon>
        <taxon>Ecdysozoa</taxon>
        <taxon>Arthropoda</taxon>
        <taxon>Hexapoda</taxon>
        <taxon>Insecta</taxon>
        <taxon>Pterygota</taxon>
        <taxon>Neoptera</taxon>
        <taxon>Paraneoptera</taxon>
        <taxon>Hemiptera</taxon>
        <taxon>Auchenorrhyncha</taxon>
        <taxon>Membracoidea</taxon>
        <taxon>Cicadellidae</taxon>
        <taxon>Cicadellinae</taxon>
        <taxon>Proconiini</taxon>
        <taxon>Cuerna</taxon>
    </lineage>
</organism>
<protein>
    <submittedName>
        <fullName evidence="2">Uncharacterized protein</fullName>
    </submittedName>
</protein>
<proteinExistence type="predicted"/>
<name>A0A1B6EW48_9HEMI</name>
<reference evidence="2" key="1">
    <citation type="submission" date="2015-11" db="EMBL/GenBank/DDBJ databases">
        <title>De novo transcriptome assembly of four potential Pierce s Disease insect vectors from Arizona vineyards.</title>
        <authorList>
            <person name="Tassone E.E."/>
        </authorList>
    </citation>
    <scope>NUCLEOTIDE SEQUENCE</scope>
</reference>
<feature type="compositionally biased region" description="Polar residues" evidence="1">
    <location>
        <begin position="113"/>
        <end position="129"/>
    </location>
</feature>
<sequence length="155" mass="16562">QSSVSAASSPTRYSTQSKYRYDPSHEYGYPTGYQKDKYSALSDVSTTLGRNPEGYSTLPDSASLSTKYSPSYGLSGAQYTGPSSSSVITQYEDPKYTSSVSASIGTGYDDQKYTSSVDTTSGVQYNSKYSSSIDSTGNSDSNNVKYSTLTGLSVE</sequence>
<feature type="non-terminal residue" evidence="2">
    <location>
        <position position="155"/>
    </location>
</feature>
<feature type="region of interest" description="Disordered" evidence="1">
    <location>
        <begin position="1"/>
        <end position="155"/>
    </location>
</feature>
<feature type="compositionally biased region" description="Low complexity" evidence="1">
    <location>
        <begin position="130"/>
        <end position="143"/>
    </location>
</feature>
<dbReference type="AlphaFoldDB" id="A0A1B6EW48"/>
<feature type="compositionally biased region" description="Polar residues" evidence="1">
    <location>
        <begin position="144"/>
        <end position="155"/>
    </location>
</feature>
<accession>A0A1B6EW48</accession>
<gene>
    <name evidence="2" type="ORF">g.8797</name>
</gene>
<feature type="compositionally biased region" description="Polar residues" evidence="1">
    <location>
        <begin position="58"/>
        <end position="69"/>
    </location>
</feature>
<evidence type="ECO:0000256" key="1">
    <source>
        <dbReference type="SAM" id="MobiDB-lite"/>
    </source>
</evidence>
<feature type="compositionally biased region" description="Polar residues" evidence="1">
    <location>
        <begin position="77"/>
        <end position="89"/>
    </location>
</feature>
<feature type="compositionally biased region" description="Polar residues" evidence="1">
    <location>
        <begin position="1"/>
        <end position="18"/>
    </location>
</feature>